<dbReference type="PANTHER" id="PTHR47966:SF51">
    <property type="entry name" value="BETA-SITE APP-CLEAVING ENZYME, ISOFORM A-RELATED"/>
    <property type="match status" value="1"/>
</dbReference>
<feature type="signal peptide" evidence="4">
    <location>
        <begin position="1"/>
        <end position="21"/>
    </location>
</feature>
<feature type="chain" id="PRO_5004343565" description="Peptidase A1 domain-containing protein" evidence="4">
    <location>
        <begin position="22"/>
        <end position="404"/>
    </location>
</feature>
<protein>
    <recommendedName>
        <fullName evidence="5">Peptidase A1 domain-containing protein</fullName>
    </recommendedName>
</protein>
<dbReference type="PROSITE" id="PS51767">
    <property type="entry name" value="PEPTIDASE_A1"/>
    <property type="match status" value="1"/>
</dbReference>
<evidence type="ECO:0000259" key="5">
    <source>
        <dbReference type="PROSITE" id="PS51767"/>
    </source>
</evidence>
<dbReference type="GO" id="GO:0004190">
    <property type="term" value="F:aspartic-type endopeptidase activity"/>
    <property type="evidence" value="ECO:0007669"/>
    <property type="project" value="InterPro"/>
</dbReference>
<dbReference type="InterPro" id="IPR021109">
    <property type="entry name" value="Peptidase_aspartic_dom_sf"/>
</dbReference>
<sequence length="404" mass="43213">MADTKTVSLALLAALALPAVAADLPAGVVAVPLVRAQALDAYYAEFQVGTPPQKEYLKVDTGSPFYSFLDPRNPMCTQASQPCSTYGTFNNLTSSTCHYEGAYFADGLAQRGYGDFLNDTLILGGVTMPNMYFGYTSGYSTMSYVSNPTATILGLTLNCAVTGPQCTWAGPYLLPQMKNASVIDIMAASFYLGLDDANATNAMMLLGGAYDKAKVDGDLFTLNMVDPQSIYLTDSQTNYVNVTAMEVVLDGGNRTSQTYGDEGVGIPILLDTGTASWYMSDSIFQAVYQGLGGQGSGDNLNRVQVIDCLYRDPSHSKSYISVEFGTTGKVQIPLSSLVSKFADGTCGSFITPRGDSASTMGDTFLRGVYTIFDEENWTVTMGNVRHTAEQQIVPFPKGGFKAKA</sequence>
<dbReference type="EMBL" id="KB908814">
    <property type="protein sequence ID" value="EOA84401.1"/>
    <property type="molecule type" value="Genomic_DNA"/>
</dbReference>
<dbReference type="InterPro" id="IPR001461">
    <property type="entry name" value="Aspartic_peptidase_A1"/>
</dbReference>
<keyword evidence="3" id="KW-1015">Disulfide bond</keyword>
<dbReference type="Proteomes" id="UP000016935">
    <property type="component" value="Unassembled WGS sequence"/>
</dbReference>
<feature type="disulfide bond" evidence="3">
    <location>
        <begin position="308"/>
        <end position="346"/>
    </location>
</feature>
<dbReference type="HOGENOM" id="CLU_013253_9_1_1"/>
<comment type="similarity">
    <text evidence="1">Belongs to the peptidase A1 family.</text>
</comment>
<evidence type="ECO:0000313" key="7">
    <source>
        <dbReference type="Proteomes" id="UP000016935"/>
    </source>
</evidence>
<dbReference type="RefSeq" id="XP_008028132.1">
    <property type="nucleotide sequence ID" value="XM_008029941.1"/>
</dbReference>
<proteinExistence type="inferred from homology"/>
<evidence type="ECO:0000256" key="1">
    <source>
        <dbReference type="ARBA" id="ARBA00007447"/>
    </source>
</evidence>
<evidence type="ECO:0000256" key="2">
    <source>
        <dbReference type="PIRSR" id="PIRSR601461-1"/>
    </source>
</evidence>
<reference evidence="6 7" key="1">
    <citation type="journal article" date="2012" name="PLoS Pathog.">
        <title>Diverse lifestyles and strategies of plant pathogenesis encoded in the genomes of eighteen Dothideomycetes fungi.</title>
        <authorList>
            <person name="Ohm R.A."/>
            <person name="Feau N."/>
            <person name="Henrissat B."/>
            <person name="Schoch C.L."/>
            <person name="Horwitz B.A."/>
            <person name="Barry K.W."/>
            <person name="Condon B.J."/>
            <person name="Copeland A.C."/>
            <person name="Dhillon B."/>
            <person name="Glaser F."/>
            <person name="Hesse C.N."/>
            <person name="Kosti I."/>
            <person name="LaButti K."/>
            <person name="Lindquist E.A."/>
            <person name="Lucas S."/>
            <person name="Salamov A.A."/>
            <person name="Bradshaw R.E."/>
            <person name="Ciuffetti L."/>
            <person name="Hamelin R.C."/>
            <person name="Kema G.H.J."/>
            <person name="Lawrence C."/>
            <person name="Scott J.A."/>
            <person name="Spatafora J.W."/>
            <person name="Turgeon B.G."/>
            <person name="de Wit P.J.G.M."/>
            <person name="Zhong S."/>
            <person name="Goodwin S.B."/>
            <person name="Grigoriev I.V."/>
        </authorList>
    </citation>
    <scope>NUCLEOTIDE SEQUENCE [LARGE SCALE GENOMIC DNA]</scope>
    <source>
        <strain evidence="7">28A</strain>
    </source>
</reference>
<keyword evidence="4" id="KW-0732">Signal</keyword>
<keyword evidence="7" id="KW-1185">Reference proteome</keyword>
<dbReference type="PRINTS" id="PR00792">
    <property type="entry name" value="PEPSIN"/>
</dbReference>
<dbReference type="eggNOG" id="KOG1339">
    <property type="taxonomic scope" value="Eukaryota"/>
</dbReference>
<gene>
    <name evidence="6" type="ORF">SETTUDRAFT_33386</name>
</gene>
<dbReference type="Pfam" id="PF00026">
    <property type="entry name" value="Asp"/>
    <property type="match status" value="1"/>
</dbReference>
<name>R0IHE1_EXST2</name>
<dbReference type="GO" id="GO:0006508">
    <property type="term" value="P:proteolysis"/>
    <property type="evidence" value="ECO:0007669"/>
    <property type="project" value="InterPro"/>
</dbReference>
<dbReference type="PANTHER" id="PTHR47966">
    <property type="entry name" value="BETA-SITE APP-CLEAVING ENZYME, ISOFORM A-RELATED"/>
    <property type="match status" value="1"/>
</dbReference>
<reference evidence="6 7" key="2">
    <citation type="journal article" date="2013" name="PLoS Genet.">
        <title>Comparative genome structure, secondary metabolite, and effector coding capacity across Cochliobolus pathogens.</title>
        <authorList>
            <person name="Condon B.J."/>
            <person name="Leng Y."/>
            <person name="Wu D."/>
            <person name="Bushley K.E."/>
            <person name="Ohm R.A."/>
            <person name="Otillar R."/>
            <person name="Martin J."/>
            <person name="Schackwitz W."/>
            <person name="Grimwood J."/>
            <person name="MohdZainudin N."/>
            <person name="Xue C."/>
            <person name="Wang R."/>
            <person name="Manning V.A."/>
            <person name="Dhillon B."/>
            <person name="Tu Z.J."/>
            <person name="Steffenson B.J."/>
            <person name="Salamov A."/>
            <person name="Sun H."/>
            <person name="Lowry S."/>
            <person name="LaButti K."/>
            <person name="Han J."/>
            <person name="Copeland A."/>
            <person name="Lindquist E."/>
            <person name="Barry K."/>
            <person name="Schmutz J."/>
            <person name="Baker S.E."/>
            <person name="Ciuffetti L.M."/>
            <person name="Grigoriev I.V."/>
            <person name="Zhong S."/>
            <person name="Turgeon B.G."/>
        </authorList>
    </citation>
    <scope>NUCLEOTIDE SEQUENCE [LARGE SCALE GENOMIC DNA]</scope>
    <source>
        <strain evidence="7">28A</strain>
    </source>
</reference>
<dbReference type="STRING" id="671987.R0IHE1"/>
<organism evidence="6 7">
    <name type="scientific">Exserohilum turcicum (strain 28A)</name>
    <name type="common">Northern leaf blight fungus</name>
    <name type="synonym">Setosphaeria turcica</name>
    <dbReference type="NCBI Taxonomy" id="671987"/>
    <lineage>
        <taxon>Eukaryota</taxon>
        <taxon>Fungi</taxon>
        <taxon>Dikarya</taxon>
        <taxon>Ascomycota</taxon>
        <taxon>Pezizomycotina</taxon>
        <taxon>Dothideomycetes</taxon>
        <taxon>Pleosporomycetidae</taxon>
        <taxon>Pleosporales</taxon>
        <taxon>Pleosporineae</taxon>
        <taxon>Pleosporaceae</taxon>
        <taxon>Exserohilum</taxon>
    </lineage>
</organism>
<dbReference type="GeneID" id="19403760"/>
<dbReference type="AlphaFoldDB" id="R0IHE1"/>
<dbReference type="SUPFAM" id="SSF50630">
    <property type="entry name" value="Acid proteases"/>
    <property type="match status" value="1"/>
</dbReference>
<evidence type="ECO:0000313" key="6">
    <source>
        <dbReference type="EMBL" id="EOA84401.1"/>
    </source>
</evidence>
<dbReference type="Gene3D" id="2.40.70.10">
    <property type="entry name" value="Acid Proteases"/>
    <property type="match status" value="2"/>
</dbReference>
<feature type="active site" evidence="2">
    <location>
        <position position="271"/>
    </location>
</feature>
<dbReference type="GO" id="GO:0000324">
    <property type="term" value="C:fungal-type vacuole"/>
    <property type="evidence" value="ECO:0007669"/>
    <property type="project" value="TreeGrafter"/>
</dbReference>
<dbReference type="InterPro" id="IPR033121">
    <property type="entry name" value="PEPTIDASE_A1"/>
</dbReference>
<feature type="active site" evidence="2">
    <location>
        <position position="60"/>
    </location>
</feature>
<accession>R0IHE1</accession>
<evidence type="ECO:0000256" key="4">
    <source>
        <dbReference type="SAM" id="SignalP"/>
    </source>
</evidence>
<feature type="domain" description="Peptidase A1" evidence="5">
    <location>
        <begin position="42"/>
        <end position="382"/>
    </location>
</feature>
<evidence type="ECO:0000256" key="3">
    <source>
        <dbReference type="PIRSR" id="PIRSR601461-2"/>
    </source>
</evidence>
<dbReference type="OrthoDB" id="771136at2759"/>